<keyword evidence="3" id="KW-1185">Reference proteome</keyword>
<dbReference type="Gene3D" id="3.60.21.10">
    <property type="match status" value="1"/>
</dbReference>
<dbReference type="InterPro" id="IPR029052">
    <property type="entry name" value="Metallo-depent_PP-like"/>
</dbReference>
<dbReference type="PANTHER" id="PTHR37844">
    <property type="entry name" value="SER/THR PROTEIN PHOSPHATASE SUPERFAMILY (AFU_ORTHOLOGUE AFUA_1G14840)"/>
    <property type="match status" value="1"/>
</dbReference>
<accession>A0A319DB58</accession>
<dbReference type="Proteomes" id="UP000247810">
    <property type="component" value="Unassembled WGS sequence"/>
</dbReference>
<dbReference type="VEuPathDB" id="FungiDB:BO71DRAFT_353037"/>
<protein>
    <recommendedName>
        <fullName evidence="1">Calcineurin-like phosphoesterase domain-containing protein</fullName>
    </recommendedName>
</protein>
<dbReference type="OrthoDB" id="550558at2759"/>
<dbReference type="AlphaFoldDB" id="A0A319DB58"/>
<dbReference type="GO" id="GO:0016787">
    <property type="term" value="F:hydrolase activity"/>
    <property type="evidence" value="ECO:0007669"/>
    <property type="project" value="InterPro"/>
</dbReference>
<dbReference type="EMBL" id="KZ825868">
    <property type="protein sequence ID" value="PYH94600.1"/>
    <property type="molecule type" value="Genomic_DNA"/>
</dbReference>
<evidence type="ECO:0000259" key="1">
    <source>
        <dbReference type="Pfam" id="PF00149"/>
    </source>
</evidence>
<sequence>MFHKLWSRVNRASSPFQVLSDLHLEVNRQYASYDFPVCAKQLILAGDIGRLADYDDYRDFLQKQTDRFELVFLVLGNHEFYNDTFTEGVERARQLEQESCFNGRLILLHQRRYDIPESNVTVLGCTLWSDVPSEAQDIVRSKIQDFRKIEGWTVNDHNASHESDLAWLLKEIQSTQRENGCAKTQPHERSVLVVTHHAPSLQRTSSPQHAESPWKFAFATEILSQVSRETNIKVWVFGHTHYTTEFTEGNIKVVSNQRGYVLPWSDPKVAKDEFDARKVIHV</sequence>
<evidence type="ECO:0000313" key="3">
    <source>
        <dbReference type="Proteomes" id="UP000247810"/>
    </source>
</evidence>
<dbReference type="PANTHER" id="PTHR37844:SF2">
    <property type="entry name" value="SER_THR PROTEIN PHOSPHATASE SUPERFAMILY (AFU_ORTHOLOGUE AFUA_1G14840)"/>
    <property type="match status" value="1"/>
</dbReference>
<proteinExistence type="predicted"/>
<organism evidence="2 3">
    <name type="scientific">Aspergillus ellipticus CBS 707.79</name>
    <dbReference type="NCBI Taxonomy" id="1448320"/>
    <lineage>
        <taxon>Eukaryota</taxon>
        <taxon>Fungi</taxon>
        <taxon>Dikarya</taxon>
        <taxon>Ascomycota</taxon>
        <taxon>Pezizomycotina</taxon>
        <taxon>Eurotiomycetes</taxon>
        <taxon>Eurotiomycetidae</taxon>
        <taxon>Eurotiales</taxon>
        <taxon>Aspergillaceae</taxon>
        <taxon>Aspergillus</taxon>
        <taxon>Aspergillus subgen. Circumdati</taxon>
    </lineage>
</organism>
<name>A0A319DB58_9EURO</name>
<dbReference type="Pfam" id="PF00149">
    <property type="entry name" value="Metallophos"/>
    <property type="match status" value="1"/>
</dbReference>
<dbReference type="SUPFAM" id="SSF56300">
    <property type="entry name" value="Metallo-dependent phosphatases"/>
    <property type="match status" value="1"/>
</dbReference>
<evidence type="ECO:0000313" key="2">
    <source>
        <dbReference type="EMBL" id="PYH94600.1"/>
    </source>
</evidence>
<feature type="domain" description="Calcineurin-like phosphoesterase" evidence="1">
    <location>
        <begin position="18"/>
        <end position="241"/>
    </location>
</feature>
<gene>
    <name evidence="2" type="ORF">BO71DRAFT_353037</name>
</gene>
<dbReference type="InterPro" id="IPR004843">
    <property type="entry name" value="Calcineurin-like_PHP"/>
</dbReference>
<reference evidence="2 3" key="1">
    <citation type="submission" date="2018-02" db="EMBL/GenBank/DDBJ databases">
        <title>The genomes of Aspergillus section Nigri reveals drivers in fungal speciation.</title>
        <authorList>
            <consortium name="DOE Joint Genome Institute"/>
            <person name="Vesth T.C."/>
            <person name="Nybo J."/>
            <person name="Theobald S."/>
            <person name="Brandl J."/>
            <person name="Frisvad J.C."/>
            <person name="Nielsen K.F."/>
            <person name="Lyhne E.K."/>
            <person name="Kogle M.E."/>
            <person name="Kuo A."/>
            <person name="Riley R."/>
            <person name="Clum A."/>
            <person name="Nolan M."/>
            <person name="Lipzen A."/>
            <person name="Salamov A."/>
            <person name="Henrissat B."/>
            <person name="Wiebenga A."/>
            <person name="De vries R.P."/>
            <person name="Grigoriev I.V."/>
            <person name="Mortensen U.H."/>
            <person name="Andersen M.R."/>
            <person name="Baker S.E."/>
        </authorList>
    </citation>
    <scope>NUCLEOTIDE SEQUENCE [LARGE SCALE GENOMIC DNA]</scope>
    <source>
        <strain evidence="2 3">CBS 707.79</strain>
    </source>
</reference>